<keyword evidence="5" id="KW-0547">Nucleotide-binding</keyword>
<keyword evidence="2" id="KW-0813">Transport</keyword>
<dbReference type="GO" id="GO:0140359">
    <property type="term" value="F:ABC-type transporter activity"/>
    <property type="evidence" value="ECO:0007669"/>
    <property type="project" value="InterPro"/>
</dbReference>
<organism evidence="12 13">
    <name type="scientific">Pythium insidiosum</name>
    <name type="common">Pythiosis disease agent</name>
    <dbReference type="NCBI Taxonomy" id="114742"/>
    <lineage>
        <taxon>Eukaryota</taxon>
        <taxon>Sar</taxon>
        <taxon>Stramenopiles</taxon>
        <taxon>Oomycota</taxon>
        <taxon>Peronosporomycetes</taxon>
        <taxon>Pythiales</taxon>
        <taxon>Pythiaceae</taxon>
        <taxon>Pythium</taxon>
    </lineage>
</organism>
<dbReference type="SUPFAM" id="SSF90123">
    <property type="entry name" value="ABC transporter transmembrane region"/>
    <property type="match status" value="1"/>
</dbReference>
<evidence type="ECO:0000256" key="8">
    <source>
        <dbReference type="ARBA" id="ARBA00023136"/>
    </source>
</evidence>
<feature type="transmembrane region" description="Helical" evidence="10">
    <location>
        <begin position="113"/>
        <end position="134"/>
    </location>
</feature>
<dbReference type="GO" id="GO:0012505">
    <property type="term" value="C:endomembrane system"/>
    <property type="evidence" value="ECO:0007669"/>
    <property type="project" value="UniProtKB-SubCell"/>
</dbReference>
<feature type="transmembrane region" description="Helical" evidence="10">
    <location>
        <begin position="253"/>
        <end position="271"/>
    </location>
</feature>
<comment type="subcellular location">
    <subcellularLocation>
        <location evidence="1">Endomembrane system</location>
        <topology evidence="1">Multi-pass membrane protein</topology>
    </subcellularLocation>
</comment>
<dbReference type="InterPro" id="IPR036640">
    <property type="entry name" value="ABC1_TM_sf"/>
</dbReference>
<dbReference type="AlphaFoldDB" id="A0AAD5LRB8"/>
<evidence type="ECO:0000259" key="11">
    <source>
        <dbReference type="PROSITE" id="PS50929"/>
    </source>
</evidence>
<accession>A0AAD5LRB8</accession>
<dbReference type="GO" id="GO:0005524">
    <property type="term" value="F:ATP binding"/>
    <property type="evidence" value="ECO:0007669"/>
    <property type="project" value="UniProtKB-KW"/>
</dbReference>
<feature type="transmembrane region" description="Helical" evidence="10">
    <location>
        <begin position="229"/>
        <end position="247"/>
    </location>
</feature>
<feature type="transmembrane region" description="Helical" evidence="10">
    <location>
        <begin position="330"/>
        <end position="359"/>
    </location>
</feature>
<proteinExistence type="predicted"/>
<feature type="region of interest" description="Disordered" evidence="9">
    <location>
        <begin position="439"/>
        <end position="467"/>
    </location>
</feature>
<comment type="caution">
    <text evidence="12">The sequence shown here is derived from an EMBL/GenBank/DDBJ whole genome shotgun (WGS) entry which is preliminary data.</text>
</comment>
<dbReference type="PANTHER" id="PTHR24223">
    <property type="entry name" value="ATP-BINDING CASSETTE SUB-FAMILY C"/>
    <property type="match status" value="1"/>
</dbReference>
<feature type="compositionally biased region" description="Basic and acidic residues" evidence="9">
    <location>
        <begin position="442"/>
        <end position="459"/>
    </location>
</feature>
<keyword evidence="8 10" id="KW-0472">Membrane</keyword>
<dbReference type="InterPro" id="IPR011527">
    <property type="entry name" value="ABC1_TM_dom"/>
</dbReference>
<evidence type="ECO:0000256" key="2">
    <source>
        <dbReference type="ARBA" id="ARBA00022448"/>
    </source>
</evidence>
<evidence type="ECO:0000256" key="7">
    <source>
        <dbReference type="ARBA" id="ARBA00022989"/>
    </source>
</evidence>
<evidence type="ECO:0000256" key="9">
    <source>
        <dbReference type="SAM" id="MobiDB-lite"/>
    </source>
</evidence>
<sequence length="467" mass="52622">MPLGDSASVVSMSLLDESGTRSKARYYSTFAQPTPTSTPPTGYHQASWLSRLFFLYVNPVIETGRQRQLNMDDLWGLHEEDQAQVVFERFRRVYRAQQQSIVRAILVAYGKQFLLCGLGSLTMAGCAVFAPVVLNRVIDVFSAPSIDMRSLLLWVLAFASSRIINGLCEAHVNFNLQVTIIRLTVSLKCLLFEKATRRSVQSKNDNDSVDVSNLLTADMESLLWAGSQINAAWVVPIHITVVIFMLYNVLEQAAFAGVGVIVGTMYLNYVVAKEYNNSYNDIMELKDVRMRSVKEVFGAIYVIKLNAWEQKSLERIMSWRHKEMKAIVKYLYMIALALFLFRSSPVCVAVVSFATYALVLGKSLTPAKVFTAMALFNSIRDPLSTLPDTLQAIIQAYVALQRMQKFMDSEEVHPERISRDVENYPEDVMISVENATFTWESTPKENKSEEEGEEPKESTELNNNASG</sequence>
<gene>
    <name evidence="12" type="ORF">P43SY_003827</name>
</gene>
<keyword evidence="7 10" id="KW-1133">Transmembrane helix</keyword>
<evidence type="ECO:0000256" key="4">
    <source>
        <dbReference type="ARBA" id="ARBA00022737"/>
    </source>
</evidence>
<dbReference type="CDD" id="cd18579">
    <property type="entry name" value="ABC_6TM_ABCC_D1"/>
    <property type="match status" value="1"/>
</dbReference>
<evidence type="ECO:0000256" key="10">
    <source>
        <dbReference type="SAM" id="Phobius"/>
    </source>
</evidence>
<keyword evidence="6" id="KW-0067">ATP-binding</keyword>
<dbReference type="PROSITE" id="PS50929">
    <property type="entry name" value="ABC_TM1F"/>
    <property type="match status" value="1"/>
</dbReference>
<keyword evidence="3 10" id="KW-0812">Transmembrane</keyword>
<evidence type="ECO:0000313" key="12">
    <source>
        <dbReference type="EMBL" id="KAJ0391239.1"/>
    </source>
</evidence>
<reference evidence="12" key="1">
    <citation type="submission" date="2021-12" db="EMBL/GenBank/DDBJ databases">
        <title>Prjna785345.</title>
        <authorList>
            <person name="Rujirawat T."/>
            <person name="Krajaejun T."/>
        </authorList>
    </citation>
    <scope>NUCLEOTIDE SEQUENCE</scope>
    <source>
        <strain evidence="12">Pi057C3</strain>
    </source>
</reference>
<dbReference type="InterPro" id="IPR050173">
    <property type="entry name" value="ABC_transporter_C-like"/>
</dbReference>
<keyword evidence="4" id="KW-0677">Repeat</keyword>
<dbReference type="Pfam" id="PF00664">
    <property type="entry name" value="ABC_membrane"/>
    <property type="match status" value="1"/>
</dbReference>
<dbReference type="GO" id="GO:0016020">
    <property type="term" value="C:membrane"/>
    <property type="evidence" value="ECO:0007669"/>
    <property type="project" value="InterPro"/>
</dbReference>
<dbReference type="PANTHER" id="PTHR24223:SF443">
    <property type="entry name" value="MULTIDRUG-RESISTANCE LIKE PROTEIN 1, ISOFORM I"/>
    <property type="match status" value="1"/>
</dbReference>
<evidence type="ECO:0000256" key="6">
    <source>
        <dbReference type="ARBA" id="ARBA00022840"/>
    </source>
</evidence>
<evidence type="ECO:0000256" key="5">
    <source>
        <dbReference type="ARBA" id="ARBA00022741"/>
    </source>
</evidence>
<evidence type="ECO:0000256" key="3">
    <source>
        <dbReference type="ARBA" id="ARBA00022692"/>
    </source>
</evidence>
<feature type="domain" description="ABC transmembrane type-1" evidence="11">
    <location>
        <begin position="114"/>
        <end position="395"/>
    </location>
</feature>
<keyword evidence="13" id="KW-1185">Reference proteome</keyword>
<name>A0AAD5LRB8_PYTIN</name>
<evidence type="ECO:0000313" key="13">
    <source>
        <dbReference type="Proteomes" id="UP001209570"/>
    </source>
</evidence>
<dbReference type="InterPro" id="IPR044746">
    <property type="entry name" value="ABCC_6TM_D1"/>
</dbReference>
<evidence type="ECO:0000256" key="1">
    <source>
        <dbReference type="ARBA" id="ARBA00004127"/>
    </source>
</evidence>
<dbReference type="Proteomes" id="UP001209570">
    <property type="component" value="Unassembled WGS sequence"/>
</dbReference>
<dbReference type="EMBL" id="JAKCXM010001197">
    <property type="protein sequence ID" value="KAJ0391239.1"/>
    <property type="molecule type" value="Genomic_DNA"/>
</dbReference>
<dbReference type="Gene3D" id="1.20.1560.10">
    <property type="entry name" value="ABC transporter type 1, transmembrane domain"/>
    <property type="match status" value="1"/>
</dbReference>
<protein>
    <recommendedName>
        <fullName evidence="11">ABC transmembrane type-1 domain-containing protein</fullName>
    </recommendedName>
</protein>